<keyword evidence="2" id="KW-1185">Reference proteome</keyword>
<gene>
    <name evidence="1" type="ORF">Ahy_B08g093415</name>
</gene>
<accession>A0A444Y617</accession>
<reference evidence="1 2" key="1">
    <citation type="submission" date="2019-01" db="EMBL/GenBank/DDBJ databases">
        <title>Sequencing of cultivated peanut Arachis hypogaea provides insights into genome evolution and oil improvement.</title>
        <authorList>
            <person name="Chen X."/>
        </authorList>
    </citation>
    <scope>NUCLEOTIDE SEQUENCE [LARGE SCALE GENOMIC DNA]</scope>
    <source>
        <strain evidence="2">cv. Fuhuasheng</strain>
        <tissue evidence="1">Leaves</tissue>
    </source>
</reference>
<comment type="caution">
    <text evidence="1">The sequence shown here is derived from an EMBL/GenBank/DDBJ whole genome shotgun (WGS) entry which is preliminary data.</text>
</comment>
<name>A0A444Y617_ARAHY</name>
<dbReference type="EMBL" id="SDMP01000018">
    <property type="protein sequence ID" value="RYQ97369.1"/>
    <property type="molecule type" value="Genomic_DNA"/>
</dbReference>
<dbReference type="AlphaFoldDB" id="A0A444Y617"/>
<dbReference type="Proteomes" id="UP000289738">
    <property type="component" value="Chromosome B08"/>
</dbReference>
<sequence length="81" mass="9697">MKWLEILEPENIKNGKYDWENWTQVEVDHYRVEYALRILFHEMNQERDRAIRESEAIRLSKPSAALLSPYCQLGSDDIDND</sequence>
<organism evidence="1 2">
    <name type="scientific">Arachis hypogaea</name>
    <name type="common">Peanut</name>
    <dbReference type="NCBI Taxonomy" id="3818"/>
    <lineage>
        <taxon>Eukaryota</taxon>
        <taxon>Viridiplantae</taxon>
        <taxon>Streptophyta</taxon>
        <taxon>Embryophyta</taxon>
        <taxon>Tracheophyta</taxon>
        <taxon>Spermatophyta</taxon>
        <taxon>Magnoliopsida</taxon>
        <taxon>eudicotyledons</taxon>
        <taxon>Gunneridae</taxon>
        <taxon>Pentapetalae</taxon>
        <taxon>rosids</taxon>
        <taxon>fabids</taxon>
        <taxon>Fabales</taxon>
        <taxon>Fabaceae</taxon>
        <taxon>Papilionoideae</taxon>
        <taxon>50 kb inversion clade</taxon>
        <taxon>dalbergioids sensu lato</taxon>
        <taxon>Dalbergieae</taxon>
        <taxon>Pterocarpus clade</taxon>
        <taxon>Arachis</taxon>
    </lineage>
</organism>
<evidence type="ECO:0000313" key="1">
    <source>
        <dbReference type="EMBL" id="RYQ97369.1"/>
    </source>
</evidence>
<evidence type="ECO:0000313" key="2">
    <source>
        <dbReference type="Proteomes" id="UP000289738"/>
    </source>
</evidence>
<proteinExistence type="predicted"/>
<protein>
    <submittedName>
        <fullName evidence="1">Uncharacterized protein</fullName>
    </submittedName>
</protein>